<dbReference type="InterPro" id="IPR010982">
    <property type="entry name" value="Lambda_DNA-bd_dom_sf"/>
</dbReference>
<evidence type="ECO:0000256" key="2">
    <source>
        <dbReference type="SAM" id="Phobius"/>
    </source>
</evidence>
<dbReference type="InterPro" id="IPR050400">
    <property type="entry name" value="Bact_Cytoskel_RodZ"/>
</dbReference>
<proteinExistence type="predicted"/>
<dbReference type="PANTHER" id="PTHR34475">
    <property type="match status" value="1"/>
</dbReference>
<dbReference type="CDD" id="cd00093">
    <property type="entry name" value="HTH_XRE"/>
    <property type="match status" value="1"/>
</dbReference>
<keyword evidence="2" id="KW-0472">Membrane</keyword>
<gene>
    <name evidence="4" type="ORF">GCM10010964_32080</name>
</gene>
<keyword evidence="5" id="KW-1185">Reference proteome</keyword>
<feature type="region of interest" description="Disordered" evidence="1">
    <location>
        <begin position="344"/>
        <end position="385"/>
    </location>
</feature>
<evidence type="ECO:0000259" key="3">
    <source>
        <dbReference type="PROSITE" id="PS50943"/>
    </source>
</evidence>
<feature type="compositionally biased region" description="Low complexity" evidence="1">
    <location>
        <begin position="199"/>
        <end position="209"/>
    </location>
</feature>
<feature type="region of interest" description="Disordered" evidence="1">
    <location>
        <begin position="189"/>
        <end position="225"/>
    </location>
</feature>
<evidence type="ECO:0000256" key="1">
    <source>
        <dbReference type="SAM" id="MobiDB-lite"/>
    </source>
</evidence>
<sequence length="385" mass="38897">MKRPLRPDIVAAEAAARAGEELREARLALGLTLEEVAQRLRIRRPYLQALEEGRLGDLPAAVYAVGFLRSYAEALGLDAEAMIRRFRERGVAAGPRGLAGAVGGAAAAAGRRTDLVFPEPAQDRGMPAGLVVLAGAVVAIGAYAAWYNWSGSADRIVDAVPPVPSRFEQAVGEAAGPAALSEQAGIGFTPAARIPPAPGAATGPRPAAGAGEGGMAPAGTSPATPTQALAATVAAPAAPRPVGTGDAFAADVPGRAAPAPAEPERDAAVTAVPDPTPAAGRIVLHARAETWVSVREAGGGRAALLNRILQPGETFAVPPREGLVLSVGRPDALEVLVDGEPVPVLDGPRGRRSNIPLDAERLKAGPAGASQSATAQRPAGAPTPR</sequence>
<dbReference type="InterPro" id="IPR025194">
    <property type="entry name" value="RodZ-like_C"/>
</dbReference>
<dbReference type="Proteomes" id="UP000597507">
    <property type="component" value="Unassembled WGS sequence"/>
</dbReference>
<dbReference type="SUPFAM" id="SSF47413">
    <property type="entry name" value="lambda repressor-like DNA-binding domains"/>
    <property type="match status" value="1"/>
</dbReference>
<dbReference type="Pfam" id="PF13464">
    <property type="entry name" value="RodZ_C"/>
    <property type="match status" value="1"/>
</dbReference>
<reference evidence="4 5" key="1">
    <citation type="journal article" date="2014" name="Int. J. Syst. Evol. Microbiol.">
        <title>Complete genome sequence of Corynebacterium casei LMG S-19264T (=DSM 44701T), isolated from a smear-ripened cheese.</title>
        <authorList>
            <consortium name="US DOE Joint Genome Institute (JGI-PGF)"/>
            <person name="Walter F."/>
            <person name="Albersmeier A."/>
            <person name="Kalinowski J."/>
            <person name="Ruckert C."/>
        </authorList>
    </citation>
    <scope>NUCLEOTIDE SEQUENCE [LARGE SCALE GENOMIC DNA]</scope>
    <source>
        <strain evidence="4 5">CGMCC 1.16330</strain>
    </source>
</reference>
<keyword evidence="2" id="KW-1133">Transmembrane helix</keyword>
<keyword evidence="2" id="KW-0812">Transmembrane</keyword>
<name>A0A8J2ZDU8_9PROT</name>
<dbReference type="PANTHER" id="PTHR34475:SF1">
    <property type="entry name" value="CYTOSKELETON PROTEIN RODZ"/>
    <property type="match status" value="1"/>
</dbReference>
<dbReference type="InterPro" id="IPR001387">
    <property type="entry name" value="Cro/C1-type_HTH"/>
</dbReference>
<dbReference type="SMART" id="SM00530">
    <property type="entry name" value="HTH_XRE"/>
    <property type="match status" value="1"/>
</dbReference>
<feature type="region of interest" description="Disordered" evidence="1">
    <location>
        <begin position="242"/>
        <end position="267"/>
    </location>
</feature>
<feature type="transmembrane region" description="Helical" evidence="2">
    <location>
        <begin position="128"/>
        <end position="149"/>
    </location>
</feature>
<comment type="caution">
    <text evidence="4">The sequence shown here is derived from an EMBL/GenBank/DDBJ whole genome shotgun (WGS) entry which is preliminary data.</text>
</comment>
<protein>
    <recommendedName>
        <fullName evidence="3">HTH cro/C1-type domain-containing protein</fullName>
    </recommendedName>
</protein>
<dbReference type="Gene3D" id="1.10.260.40">
    <property type="entry name" value="lambda repressor-like DNA-binding domains"/>
    <property type="match status" value="1"/>
</dbReference>
<evidence type="ECO:0000313" key="4">
    <source>
        <dbReference type="EMBL" id="GGG42179.1"/>
    </source>
</evidence>
<dbReference type="PROSITE" id="PS50943">
    <property type="entry name" value="HTH_CROC1"/>
    <property type="match status" value="1"/>
</dbReference>
<evidence type="ECO:0000313" key="5">
    <source>
        <dbReference type="Proteomes" id="UP000597507"/>
    </source>
</evidence>
<organism evidence="4 5">
    <name type="scientific">Caldovatus sediminis</name>
    <dbReference type="NCBI Taxonomy" id="2041189"/>
    <lineage>
        <taxon>Bacteria</taxon>
        <taxon>Pseudomonadati</taxon>
        <taxon>Pseudomonadota</taxon>
        <taxon>Alphaproteobacteria</taxon>
        <taxon>Acetobacterales</taxon>
        <taxon>Roseomonadaceae</taxon>
        <taxon>Caldovatus</taxon>
    </lineage>
</organism>
<accession>A0A8J2ZDU8</accession>
<dbReference type="EMBL" id="BMKS01000010">
    <property type="protein sequence ID" value="GGG42179.1"/>
    <property type="molecule type" value="Genomic_DNA"/>
</dbReference>
<feature type="domain" description="HTH cro/C1-type" evidence="3">
    <location>
        <begin position="22"/>
        <end position="54"/>
    </location>
</feature>
<dbReference type="Pfam" id="PF13413">
    <property type="entry name" value="HTH_25"/>
    <property type="match status" value="1"/>
</dbReference>
<dbReference type="AlphaFoldDB" id="A0A8J2ZDU8"/>
<dbReference type="GO" id="GO:0003677">
    <property type="term" value="F:DNA binding"/>
    <property type="evidence" value="ECO:0007669"/>
    <property type="project" value="InterPro"/>
</dbReference>